<evidence type="ECO:0000313" key="2">
    <source>
        <dbReference type="EMBL" id="MBB6343688.1"/>
    </source>
</evidence>
<proteinExistence type="predicted"/>
<sequence length="263" mass="28587">MGRPHLTDGWEPDLDAGDSVLRRFVLANADRNAFVASCSGGRSRRWPDLAVADPASPVVFDNAAVLLRPPPYVDLPDVTRRITEFYPPGRHFVFLSAWPTPDLSAAGMELVGHPPFMLRPPGGLPPPVPKGLRIVPVTDRKTLDDFVRTLVEAYPLPDAEGTVLGDVRVLRGPIRLFVGYDGDRPVATSGARLGHGIVDVEWVSTMSSHRGRGIGTALTWAATLVSPAEPATLIASDEGQSVYEAMGYLRVMRLTMWHRPPVS</sequence>
<evidence type="ECO:0000313" key="3">
    <source>
        <dbReference type="Proteomes" id="UP000583800"/>
    </source>
</evidence>
<dbReference type="SUPFAM" id="SSF55729">
    <property type="entry name" value="Acyl-CoA N-acyltransferases (Nat)"/>
    <property type="match status" value="1"/>
</dbReference>
<dbReference type="PROSITE" id="PS51186">
    <property type="entry name" value="GNAT"/>
    <property type="match status" value="1"/>
</dbReference>
<dbReference type="GO" id="GO:0016747">
    <property type="term" value="F:acyltransferase activity, transferring groups other than amino-acyl groups"/>
    <property type="evidence" value="ECO:0007669"/>
    <property type="project" value="InterPro"/>
</dbReference>
<dbReference type="Proteomes" id="UP000583800">
    <property type="component" value="Unassembled WGS sequence"/>
</dbReference>
<dbReference type="EMBL" id="JACHJB010000001">
    <property type="protein sequence ID" value="MBB6343688.1"/>
    <property type="molecule type" value="Genomic_DNA"/>
</dbReference>
<dbReference type="RefSeq" id="WP_185081923.1">
    <property type="nucleotide sequence ID" value="NZ_JACHJB010000001.1"/>
</dbReference>
<dbReference type="InterPro" id="IPR016181">
    <property type="entry name" value="Acyl_CoA_acyltransferase"/>
</dbReference>
<organism evidence="2 3">
    <name type="scientific">Nonomuraea muscovyensis</name>
    <dbReference type="NCBI Taxonomy" id="1124761"/>
    <lineage>
        <taxon>Bacteria</taxon>
        <taxon>Bacillati</taxon>
        <taxon>Actinomycetota</taxon>
        <taxon>Actinomycetes</taxon>
        <taxon>Streptosporangiales</taxon>
        <taxon>Streptosporangiaceae</taxon>
        <taxon>Nonomuraea</taxon>
    </lineage>
</organism>
<dbReference type="CDD" id="cd04301">
    <property type="entry name" value="NAT_SF"/>
    <property type="match status" value="1"/>
</dbReference>
<feature type="domain" description="N-acetyltransferase" evidence="1">
    <location>
        <begin position="132"/>
        <end position="263"/>
    </location>
</feature>
<dbReference type="Gene3D" id="3.40.630.30">
    <property type="match status" value="1"/>
</dbReference>
<gene>
    <name evidence="2" type="ORF">FHU36_000197</name>
</gene>
<comment type="caution">
    <text evidence="2">The sequence shown here is derived from an EMBL/GenBank/DDBJ whole genome shotgun (WGS) entry which is preliminary data.</text>
</comment>
<evidence type="ECO:0000259" key="1">
    <source>
        <dbReference type="PROSITE" id="PS51186"/>
    </source>
</evidence>
<reference evidence="2 3" key="1">
    <citation type="submission" date="2020-08" db="EMBL/GenBank/DDBJ databases">
        <title>Sequencing the genomes of 1000 actinobacteria strains.</title>
        <authorList>
            <person name="Klenk H.-P."/>
        </authorList>
    </citation>
    <scope>NUCLEOTIDE SEQUENCE [LARGE SCALE GENOMIC DNA]</scope>
    <source>
        <strain evidence="2 3">DSM 45913</strain>
    </source>
</reference>
<dbReference type="AlphaFoldDB" id="A0A7X0BW59"/>
<protein>
    <submittedName>
        <fullName evidence="2">GNAT superfamily N-acetyltransferase</fullName>
    </submittedName>
</protein>
<keyword evidence="2" id="KW-0808">Transferase</keyword>
<dbReference type="InterPro" id="IPR000182">
    <property type="entry name" value="GNAT_dom"/>
</dbReference>
<accession>A0A7X0BW59</accession>
<keyword evidence="3" id="KW-1185">Reference proteome</keyword>
<name>A0A7X0BW59_9ACTN</name>